<dbReference type="AlphaFoldDB" id="W6IBB9"/>
<accession>W6IBB9</accession>
<dbReference type="EMBL" id="CP003411">
    <property type="protein sequence ID" value="AHJ58556.1"/>
    <property type="molecule type" value="Genomic_DNA"/>
</dbReference>
<dbReference type="Proteomes" id="UP000013968">
    <property type="component" value="Plasmid pXL100"/>
</dbReference>
<feature type="region of interest" description="Disordered" evidence="1">
    <location>
        <begin position="1"/>
        <end position="31"/>
    </location>
</feature>
<organism evidence="2 3">
    <name type="scientific">Amycolatopsis keratiniphila</name>
    <dbReference type="NCBI Taxonomy" id="129921"/>
    <lineage>
        <taxon>Bacteria</taxon>
        <taxon>Bacillati</taxon>
        <taxon>Actinomycetota</taxon>
        <taxon>Actinomycetes</taxon>
        <taxon>Pseudonocardiales</taxon>
        <taxon>Pseudonocardiaceae</taxon>
        <taxon>Amycolatopsis</taxon>
        <taxon>Amycolatopsis japonica group</taxon>
    </lineage>
</organism>
<geneLocation type="plasmid" evidence="2 3">
    <name>pXL100</name>
</geneLocation>
<dbReference type="HOGENOM" id="CLU_3131589_0_0_11"/>
<protein>
    <submittedName>
        <fullName evidence="2">Uncharacterized protein</fullName>
    </submittedName>
</protein>
<dbReference type="KEGG" id="aoi:AORI_P041"/>
<evidence type="ECO:0000313" key="3">
    <source>
        <dbReference type="Proteomes" id="UP000013968"/>
    </source>
</evidence>
<evidence type="ECO:0000256" key="1">
    <source>
        <dbReference type="SAM" id="MobiDB-lite"/>
    </source>
</evidence>
<evidence type="ECO:0000313" key="2">
    <source>
        <dbReference type="EMBL" id="AHJ58556.1"/>
    </source>
</evidence>
<dbReference type="RefSeq" id="WP_024264334.1">
    <property type="nucleotide sequence ID" value="NC_023497.1"/>
</dbReference>
<proteinExistence type="predicted"/>
<name>W6IBB9_9PSEU</name>
<sequence length="49" mass="5436">MAKVESWTRNGDKLTEHNLTDDEARQREDAVFNDSSNIAVVSVTPDSDA</sequence>
<reference evidence="2 3" key="1">
    <citation type="journal article" date="2014" name="BMC Genomics">
        <title>Complete genome sequence and comparative genomic analyses of the vancomycin-producing Amycolatopsis orientalis.</title>
        <authorList>
            <person name="Xu L."/>
            <person name="Huang H."/>
            <person name="Wei W."/>
            <person name="Zhong Y."/>
            <person name="Tang B."/>
            <person name="Yuan H."/>
            <person name="Zhu L."/>
            <person name="Huang W."/>
            <person name="Ge M."/>
            <person name="Yang S."/>
            <person name="Zheng H."/>
            <person name="Jiang W."/>
            <person name="Chen D."/>
            <person name="Zhao G.P."/>
            <person name="Zhao W."/>
        </authorList>
    </citation>
    <scope>NUCLEOTIDE SEQUENCE [LARGE SCALE GENOMIC DNA]</scope>
    <source>
        <strain evidence="2 3">HCCB10007</strain>
        <plasmid evidence="2 3">pXL100</plasmid>
    </source>
</reference>
<keyword evidence="2" id="KW-0614">Plasmid</keyword>
<keyword evidence="3" id="KW-1185">Reference proteome</keyword>
<feature type="compositionally biased region" description="Basic and acidic residues" evidence="1">
    <location>
        <begin position="10"/>
        <end position="30"/>
    </location>
</feature>
<gene>
    <name evidence="2" type="ORF">AORI_P041</name>
</gene>